<name>A0A849L646_9RHOB</name>
<evidence type="ECO:0000256" key="1">
    <source>
        <dbReference type="ARBA" id="ARBA00009437"/>
    </source>
</evidence>
<dbReference type="Pfam" id="PF00126">
    <property type="entry name" value="HTH_1"/>
    <property type="match status" value="2"/>
</dbReference>
<evidence type="ECO:0000256" key="4">
    <source>
        <dbReference type="ARBA" id="ARBA00023163"/>
    </source>
</evidence>
<comment type="similarity">
    <text evidence="1">Belongs to the LysR transcriptional regulatory family.</text>
</comment>
<dbReference type="GO" id="GO:0003700">
    <property type="term" value="F:DNA-binding transcription factor activity"/>
    <property type="evidence" value="ECO:0007669"/>
    <property type="project" value="InterPro"/>
</dbReference>
<dbReference type="InterPro" id="IPR036390">
    <property type="entry name" value="WH_DNA-bd_sf"/>
</dbReference>
<comment type="caution">
    <text evidence="6">The sequence shown here is derived from an EMBL/GenBank/DDBJ whole genome shotgun (WGS) entry which is preliminary data.</text>
</comment>
<dbReference type="Proteomes" id="UP000572377">
    <property type="component" value="Unassembled WGS sequence"/>
</dbReference>
<dbReference type="Gene3D" id="3.40.190.10">
    <property type="entry name" value="Periplasmic binding protein-like II"/>
    <property type="match status" value="2"/>
</dbReference>
<gene>
    <name evidence="6" type="ORF">HMH01_14830</name>
</gene>
<dbReference type="InterPro" id="IPR036388">
    <property type="entry name" value="WH-like_DNA-bd_sf"/>
</dbReference>
<keyword evidence="7" id="KW-1185">Reference proteome</keyword>
<sequence>MVAVADQGTLSAAAREINLSQPALTQGVARIEEDLGTSLFRRGGGGMIPTEAGQLFILRARRGVEFLRRGGQVVGRPHLYRMLSVGQLRSLVAAVEHGGFRPAAMRLGREASTISRACREIEHQAGVELFENTSSGLQPTKQANEFMRFAKLAMGEFRQAVHDVRGWQGAPEGRLAIGCLPMAQTHIVPEALNRFSHDYPRIEPRVVDGYYDSLTRGLRRGDLDILLGALRTRDLPEGLVQEALFSDPLVVVARPGHPLDGVAGVDGGALARHPWVAPRAGAPSRRYFDKVLSGLSIPADVPAPVETGSHTVMRGLLFGSDRMAMLSRLQVSRDIGLGLLVQIDHPLPDSARPIGITHREDWLPGMPQARFLEILREVTAAAR</sequence>
<evidence type="ECO:0000256" key="2">
    <source>
        <dbReference type="ARBA" id="ARBA00023015"/>
    </source>
</evidence>
<keyword evidence="3" id="KW-0238">DNA-binding</keyword>
<dbReference type="SUPFAM" id="SSF46785">
    <property type="entry name" value="Winged helix' DNA-binding domain"/>
    <property type="match status" value="2"/>
</dbReference>
<dbReference type="PANTHER" id="PTHR30126">
    <property type="entry name" value="HTH-TYPE TRANSCRIPTIONAL REGULATOR"/>
    <property type="match status" value="1"/>
</dbReference>
<protein>
    <submittedName>
        <fullName evidence="6">LysR family transcriptional regulator</fullName>
    </submittedName>
</protein>
<dbReference type="SUPFAM" id="SSF53850">
    <property type="entry name" value="Periplasmic binding protein-like II"/>
    <property type="match status" value="1"/>
</dbReference>
<dbReference type="InterPro" id="IPR000847">
    <property type="entry name" value="LysR_HTH_N"/>
</dbReference>
<dbReference type="PRINTS" id="PR00039">
    <property type="entry name" value="HTHLYSR"/>
</dbReference>
<proteinExistence type="inferred from homology"/>
<keyword evidence="2" id="KW-0805">Transcription regulation</keyword>
<evidence type="ECO:0000256" key="3">
    <source>
        <dbReference type="ARBA" id="ARBA00023125"/>
    </source>
</evidence>
<organism evidence="6 7">
    <name type="scientific">Halovulum dunhuangense</name>
    <dbReference type="NCBI Taxonomy" id="1505036"/>
    <lineage>
        <taxon>Bacteria</taxon>
        <taxon>Pseudomonadati</taxon>
        <taxon>Pseudomonadota</taxon>
        <taxon>Alphaproteobacteria</taxon>
        <taxon>Rhodobacterales</taxon>
        <taxon>Paracoccaceae</taxon>
        <taxon>Halovulum</taxon>
    </lineage>
</organism>
<dbReference type="PROSITE" id="PS50931">
    <property type="entry name" value="HTH_LYSR"/>
    <property type="match status" value="2"/>
</dbReference>
<evidence type="ECO:0000313" key="7">
    <source>
        <dbReference type="Proteomes" id="UP000572377"/>
    </source>
</evidence>
<keyword evidence="4" id="KW-0804">Transcription</keyword>
<dbReference type="InterPro" id="IPR005119">
    <property type="entry name" value="LysR_subst-bd"/>
</dbReference>
<dbReference type="EMBL" id="JABFBC010000002">
    <property type="protein sequence ID" value="NNU81713.1"/>
    <property type="molecule type" value="Genomic_DNA"/>
</dbReference>
<dbReference type="PANTHER" id="PTHR30126:SF97">
    <property type="entry name" value="HTH-TYPE TRANSCRIPTIONAL REGULATOR ABGR"/>
    <property type="match status" value="1"/>
</dbReference>
<accession>A0A849L646</accession>
<dbReference type="AlphaFoldDB" id="A0A849L646"/>
<dbReference type="GO" id="GO:0000976">
    <property type="term" value="F:transcription cis-regulatory region binding"/>
    <property type="evidence" value="ECO:0007669"/>
    <property type="project" value="TreeGrafter"/>
</dbReference>
<feature type="domain" description="HTH lysR-type" evidence="5">
    <location>
        <begin position="83"/>
        <end position="140"/>
    </location>
</feature>
<feature type="domain" description="HTH lysR-type" evidence="5">
    <location>
        <begin position="1"/>
        <end position="50"/>
    </location>
</feature>
<dbReference type="Pfam" id="PF03466">
    <property type="entry name" value="LysR_substrate"/>
    <property type="match status" value="1"/>
</dbReference>
<dbReference type="Gene3D" id="1.10.10.10">
    <property type="entry name" value="Winged helix-like DNA-binding domain superfamily/Winged helix DNA-binding domain"/>
    <property type="match status" value="2"/>
</dbReference>
<evidence type="ECO:0000259" key="5">
    <source>
        <dbReference type="PROSITE" id="PS50931"/>
    </source>
</evidence>
<reference evidence="6 7" key="1">
    <citation type="submission" date="2020-05" db="EMBL/GenBank/DDBJ databases">
        <title>Gimesia benthica sp. nov., a novel planctomycete isolated from a deep-sea water sample of the Northwest Indian Ocean.</title>
        <authorList>
            <person name="Wang J."/>
            <person name="Ruan C."/>
            <person name="Song L."/>
            <person name="Zhu Y."/>
            <person name="Li A."/>
            <person name="Zheng X."/>
            <person name="Wang L."/>
            <person name="Lu Z."/>
            <person name="Huang Y."/>
            <person name="Du W."/>
            <person name="Zhou Y."/>
            <person name="Huang L."/>
            <person name="Dai X."/>
        </authorList>
    </citation>
    <scope>NUCLEOTIDE SEQUENCE [LARGE SCALE GENOMIC DNA]</scope>
    <source>
        <strain evidence="6 7">YYQ-30</strain>
    </source>
</reference>
<evidence type="ECO:0000313" key="6">
    <source>
        <dbReference type="EMBL" id="NNU81713.1"/>
    </source>
</evidence>